<comment type="caution">
    <text evidence="1">The sequence shown here is derived from an EMBL/GenBank/DDBJ whole genome shotgun (WGS) entry which is preliminary data.</text>
</comment>
<sequence length="146" mass="16635">IAFPTIAIKPKLHQADGFSLPRHLAGGHSNIGPCAESPKILQIDRQHQVFPYKDTFYTCDEKINFVPSCSVHTLPNKIDELSALNNQRIYRESSLFIFTETWLNHLVPDANVDLLGFTAVRADRDTEGEREKQRWGTHHVCQQLLV</sequence>
<organism evidence="1 2">
    <name type="scientific">Scortum barcoo</name>
    <name type="common">barcoo grunter</name>
    <dbReference type="NCBI Taxonomy" id="214431"/>
    <lineage>
        <taxon>Eukaryota</taxon>
        <taxon>Metazoa</taxon>
        <taxon>Chordata</taxon>
        <taxon>Craniata</taxon>
        <taxon>Vertebrata</taxon>
        <taxon>Euteleostomi</taxon>
        <taxon>Actinopterygii</taxon>
        <taxon>Neopterygii</taxon>
        <taxon>Teleostei</taxon>
        <taxon>Neoteleostei</taxon>
        <taxon>Acanthomorphata</taxon>
        <taxon>Eupercaria</taxon>
        <taxon>Centrarchiformes</taxon>
        <taxon>Terapontoidei</taxon>
        <taxon>Terapontidae</taxon>
        <taxon>Scortum</taxon>
    </lineage>
</organism>
<protein>
    <submittedName>
        <fullName evidence="1">Uncharacterized protein</fullName>
    </submittedName>
</protein>
<feature type="non-terminal residue" evidence="1">
    <location>
        <position position="1"/>
    </location>
</feature>
<evidence type="ECO:0000313" key="2">
    <source>
        <dbReference type="Proteomes" id="UP000831701"/>
    </source>
</evidence>
<dbReference type="EMBL" id="CM041553">
    <property type="protein sequence ID" value="KAI3352787.1"/>
    <property type="molecule type" value="Genomic_DNA"/>
</dbReference>
<keyword evidence="2" id="KW-1185">Reference proteome</keyword>
<name>A0ACB8VAX2_9TELE</name>
<evidence type="ECO:0000313" key="1">
    <source>
        <dbReference type="EMBL" id="KAI3352787.1"/>
    </source>
</evidence>
<dbReference type="Proteomes" id="UP000831701">
    <property type="component" value="Chromosome 23"/>
</dbReference>
<proteinExistence type="predicted"/>
<accession>A0ACB8VAX2</accession>
<gene>
    <name evidence="1" type="ORF">L3Q82_019365</name>
</gene>
<reference evidence="1" key="1">
    <citation type="submission" date="2022-04" db="EMBL/GenBank/DDBJ databases">
        <title>Jade perch genome.</title>
        <authorList>
            <person name="Chao B."/>
        </authorList>
    </citation>
    <scope>NUCLEOTIDE SEQUENCE</scope>
    <source>
        <strain evidence="1">CB-2022</strain>
    </source>
</reference>